<evidence type="ECO:0008006" key="4">
    <source>
        <dbReference type="Google" id="ProtNLM"/>
    </source>
</evidence>
<dbReference type="GeneTree" id="ENSGT00390000005094"/>
<evidence type="ECO:0000256" key="1">
    <source>
        <dbReference type="SAM" id="MobiDB-lite"/>
    </source>
</evidence>
<reference evidence="2 3" key="1">
    <citation type="submission" date="2020-10" db="EMBL/GenBank/DDBJ databases">
        <title>Pygocentrus nattereri (red-bellied piranha) genome, fPygNat1, primary haplotype.</title>
        <authorList>
            <person name="Myers G."/>
            <person name="Meyer A."/>
            <person name="Karagic N."/>
            <person name="Pippel M."/>
            <person name="Winkler S."/>
            <person name="Tracey A."/>
            <person name="Wood J."/>
            <person name="Formenti G."/>
            <person name="Howe K."/>
            <person name="Fedrigo O."/>
            <person name="Jarvis E.D."/>
        </authorList>
    </citation>
    <scope>NUCLEOTIDE SEQUENCE [LARGE SCALE GENOMIC DNA]</scope>
</reference>
<protein>
    <recommendedName>
        <fullName evidence="4">RPA-related protein RADX-like</fullName>
    </recommendedName>
</protein>
<dbReference type="OrthoDB" id="123282at2759"/>
<organism evidence="2 3">
    <name type="scientific">Pygocentrus nattereri</name>
    <name type="common">Red-bellied piranha</name>
    <dbReference type="NCBI Taxonomy" id="42514"/>
    <lineage>
        <taxon>Eukaryota</taxon>
        <taxon>Metazoa</taxon>
        <taxon>Chordata</taxon>
        <taxon>Craniata</taxon>
        <taxon>Vertebrata</taxon>
        <taxon>Euteleostomi</taxon>
        <taxon>Actinopterygii</taxon>
        <taxon>Neopterygii</taxon>
        <taxon>Teleostei</taxon>
        <taxon>Ostariophysi</taxon>
        <taxon>Characiformes</taxon>
        <taxon>Characoidei</taxon>
        <taxon>Pygocentrus</taxon>
    </lineage>
</organism>
<feature type="compositionally biased region" description="Low complexity" evidence="1">
    <location>
        <begin position="566"/>
        <end position="582"/>
    </location>
</feature>
<accession>A0A3B4DJK8</accession>
<dbReference type="Ensembl" id="ENSPNAT00000012127.2">
    <property type="protein sequence ID" value="ENSPNAP00000023638.1"/>
    <property type="gene ID" value="ENSPNAG00000000744.2"/>
</dbReference>
<dbReference type="Proteomes" id="UP001501920">
    <property type="component" value="Chromosome 23"/>
</dbReference>
<reference evidence="2" key="2">
    <citation type="submission" date="2025-08" db="UniProtKB">
        <authorList>
            <consortium name="Ensembl"/>
        </authorList>
    </citation>
    <scope>IDENTIFICATION</scope>
</reference>
<dbReference type="OMA" id="TGCHKGQ"/>
<dbReference type="STRING" id="42514.ENSPNAP00000023638"/>
<dbReference type="InterPro" id="IPR040893">
    <property type="entry name" value="RADX"/>
</dbReference>
<feature type="compositionally biased region" description="Basic and acidic residues" evidence="1">
    <location>
        <begin position="624"/>
        <end position="633"/>
    </location>
</feature>
<gene>
    <name evidence="2" type="primary">RADX</name>
</gene>
<dbReference type="Pfam" id="PF17659">
    <property type="entry name" value="RADX"/>
    <property type="match status" value="1"/>
</dbReference>
<name>A0A3B4DJK8_PYGNA</name>
<feature type="compositionally biased region" description="Acidic residues" evidence="1">
    <location>
        <begin position="634"/>
        <end position="644"/>
    </location>
</feature>
<dbReference type="InterPro" id="IPR012340">
    <property type="entry name" value="NA-bd_OB-fold"/>
</dbReference>
<dbReference type="Gene3D" id="2.40.50.140">
    <property type="entry name" value="Nucleic acid-binding proteins"/>
    <property type="match status" value="2"/>
</dbReference>
<dbReference type="CTD" id="55086"/>
<sequence>MAEGSETAGAGLQDALERLCSSRTLRLKPETPVCVAVIGLDRYLSDERVTDGYSYDVTVTDGRWRVKCHLSSALHPLVQSNALRCGSCVSVTQLSFVYDERRVGQSYVCLEELECGGEDAGILSSIKTLNALRWWTRDEIGNSMLWHADAPLQSGRKHYLSLWNNEDPHGGVWIPSTPPPDTVIDVSKICLLGDLDVFFASSRRPLPLLVRVLHRSRLRYYGKPGQNIDFPFQAYFEVADQSGVMSMVLWNDLCPEWYHRLVVGSVVYLQHYSLKKSYQNRSRPQISSLPLLSFTNTEICLNPRSPSAIITVIPPKGVQPQWSLPDITYNFSTRHEIESLSSNQACDVIGLVTYVGRVERIRNRNSIPEKFWTYRWVHAVDGTSGSPFILEIFASSQPDIFNNICPMTYLVCTQMRVCREACCSVYLTSSTETQLFITGCHKKQPYVSDPKVKAFIQWTKTLKDSVILRKTAVGGHYCYPPPSPTFTPHTTTANTTATAGQGASLPLMAVADLQGEIESLQYRECRRFAIQGHITAVRYHHWPQKALQSGVTAEQNAPQRIQQLEGGSVAASGGSAPSSSTGNMEQSERPSAAPPSDSTSSPKRRRIDQGSKALQGSYWTRAKVQSERQMKLLEEEEEGGEEGESNQTTWTAQSPHITDNSETGSVPDSQPPIVQPSASWESSMWPLLKQDVTTCISCGSLDPESVPERFRFDDRDVLLHRINLSPSRWTPDVPLSTSSETHTPVDCAGYLTLTVLGLNQQAAVDVLFIPVFSPEDPRGVGMPARVHDNTLMSCLSSGHMCVQADGTHLSAEALMSSAPALEEERLVCVLDVCLLGQNKVEIMCSKIYRTADITPV</sequence>
<evidence type="ECO:0000313" key="3">
    <source>
        <dbReference type="Proteomes" id="UP001501920"/>
    </source>
</evidence>
<feature type="region of interest" description="Disordered" evidence="1">
    <location>
        <begin position="565"/>
        <end position="678"/>
    </location>
</feature>
<dbReference type="AlphaFoldDB" id="A0A3B4DJK8"/>
<keyword evidence="3" id="KW-1185">Reference proteome</keyword>
<dbReference type="PANTHER" id="PTHR14944">
    <property type="entry name" value="RPA-RELATED PROTEIN RADX"/>
    <property type="match status" value="1"/>
</dbReference>
<evidence type="ECO:0000313" key="2">
    <source>
        <dbReference type="Ensembl" id="ENSPNAP00000023638.1"/>
    </source>
</evidence>
<reference evidence="2" key="3">
    <citation type="submission" date="2025-09" db="UniProtKB">
        <authorList>
            <consortium name="Ensembl"/>
        </authorList>
    </citation>
    <scope>IDENTIFICATION</scope>
</reference>
<feature type="compositionally biased region" description="Polar residues" evidence="1">
    <location>
        <begin position="645"/>
        <end position="668"/>
    </location>
</feature>
<dbReference type="GeneID" id="108442047"/>
<proteinExistence type="predicted"/>
<feature type="compositionally biased region" description="Low complexity" evidence="1">
    <location>
        <begin position="590"/>
        <end position="601"/>
    </location>
</feature>
<dbReference type="RefSeq" id="XP_017577380.1">
    <property type="nucleotide sequence ID" value="XM_017721891.2"/>
</dbReference>
<dbReference type="PANTHER" id="PTHR14944:SF4">
    <property type="entry name" value="RPA1 RELATED SINGLE STRANDED DNA BINDING PROTEIN, X-LINKED"/>
    <property type="match status" value="1"/>
</dbReference>
<dbReference type="GO" id="GO:0003697">
    <property type="term" value="F:single-stranded DNA binding"/>
    <property type="evidence" value="ECO:0007669"/>
    <property type="project" value="InterPro"/>
</dbReference>